<dbReference type="Gene3D" id="3.30.70.1070">
    <property type="entry name" value="Sporulation related repeat"/>
    <property type="match status" value="1"/>
</dbReference>
<reference evidence="2" key="1">
    <citation type="submission" date="2018-05" db="EMBL/GenBank/DDBJ databases">
        <authorList>
            <person name="Lanie J.A."/>
            <person name="Ng W.-L."/>
            <person name="Kazmierczak K.M."/>
            <person name="Andrzejewski T.M."/>
            <person name="Davidsen T.M."/>
            <person name="Wayne K.J."/>
            <person name="Tettelin H."/>
            <person name="Glass J.I."/>
            <person name="Rusch D."/>
            <person name="Podicherti R."/>
            <person name="Tsui H.-C.T."/>
            <person name="Winkler M.E."/>
        </authorList>
    </citation>
    <scope>NUCLEOTIDE SEQUENCE</scope>
</reference>
<dbReference type="PROSITE" id="PS51724">
    <property type="entry name" value="SPOR"/>
    <property type="match status" value="1"/>
</dbReference>
<sequence length="262" mass="29723">MILIFFIFTQLVAQNVDKYLSLVRAGRIGEVRNTLPGLLSKFPNDPGVLFLKALMTVDGESAIQQYRSLTKKFPDSPYADDAAMKEGEYLYARGLYSQASVQLRSVPMNYPNSEHIQRALDLMVKSYDATGEVDSSRHYLPIFKQKYPDLDISGYGITAMKKVVKTQPKVLIKEPVGRPIAGSGPWVVQVGAFKKYSNARRLKMNLNQNGYKVTMDEIMANRQRLYVVRVVRYVSREDANQVGIELKNKFGLDFRVLKKPVN</sequence>
<organism evidence="2">
    <name type="scientific">marine metagenome</name>
    <dbReference type="NCBI Taxonomy" id="408172"/>
    <lineage>
        <taxon>unclassified sequences</taxon>
        <taxon>metagenomes</taxon>
        <taxon>ecological metagenomes</taxon>
    </lineage>
</organism>
<evidence type="ECO:0000313" key="2">
    <source>
        <dbReference type="EMBL" id="SUZ48971.1"/>
    </source>
</evidence>
<dbReference type="Gene3D" id="1.25.40.10">
    <property type="entry name" value="Tetratricopeptide repeat domain"/>
    <property type="match status" value="1"/>
</dbReference>
<dbReference type="GO" id="GO:0042834">
    <property type="term" value="F:peptidoglycan binding"/>
    <property type="evidence" value="ECO:0007669"/>
    <property type="project" value="InterPro"/>
</dbReference>
<dbReference type="AlphaFoldDB" id="A0A381N305"/>
<protein>
    <recommendedName>
        <fullName evidence="1">SPOR domain-containing protein</fullName>
    </recommendedName>
</protein>
<accession>A0A381N305</accession>
<name>A0A381N305_9ZZZZ</name>
<dbReference type="InterPro" id="IPR011990">
    <property type="entry name" value="TPR-like_helical_dom_sf"/>
</dbReference>
<dbReference type="Pfam" id="PF05036">
    <property type="entry name" value="SPOR"/>
    <property type="match status" value="1"/>
</dbReference>
<dbReference type="EMBL" id="UINC01000097">
    <property type="protein sequence ID" value="SUZ48971.1"/>
    <property type="molecule type" value="Genomic_DNA"/>
</dbReference>
<evidence type="ECO:0000259" key="1">
    <source>
        <dbReference type="PROSITE" id="PS51724"/>
    </source>
</evidence>
<proteinExistence type="predicted"/>
<feature type="domain" description="SPOR" evidence="1">
    <location>
        <begin position="180"/>
        <end position="259"/>
    </location>
</feature>
<dbReference type="InterPro" id="IPR007730">
    <property type="entry name" value="SPOR-like_dom"/>
</dbReference>
<dbReference type="SUPFAM" id="SSF110997">
    <property type="entry name" value="Sporulation related repeat"/>
    <property type="match status" value="1"/>
</dbReference>
<gene>
    <name evidence="2" type="ORF">METZ01_LOCUS1825</name>
</gene>
<dbReference type="InterPro" id="IPR036680">
    <property type="entry name" value="SPOR-like_sf"/>
</dbReference>